<proteinExistence type="predicted"/>
<accession>A0A0M2UWF4</accession>
<dbReference type="Proteomes" id="UP000034954">
    <property type="component" value="Unassembled WGS sequence"/>
</dbReference>
<evidence type="ECO:0000313" key="2">
    <source>
        <dbReference type="Proteomes" id="UP000034954"/>
    </source>
</evidence>
<name>A0A0M2UWF4_9BACT</name>
<protein>
    <submittedName>
        <fullName evidence="1">Uncharacterized protein</fullName>
    </submittedName>
</protein>
<evidence type="ECO:0000313" key="1">
    <source>
        <dbReference type="EMBL" id="KKO20162.1"/>
    </source>
</evidence>
<gene>
    <name evidence="1" type="ORF">BROFUL_01121</name>
</gene>
<dbReference type="EMBL" id="LAQJ01000122">
    <property type="protein sequence ID" value="KKO20162.1"/>
    <property type="molecule type" value="Genomic_DNA"/>
</dbReference>
<organism evidence="1 2">
    <name type="scientific">Candidatus Brocadia fulgida</name>
    <dbReference type="NCBI Taxonomy" id="380242"/>
    <lineage>
        <taxon>Bacteria</taxon>
        <taxon>Pseudomonadati</taxon>
        <taxon>Planctomycetota</taxon>
        <taxon>Candidatus Brocadiia</taxon>
        <taxon>Candidatus Brocadiales</taxon>
        <taxon>Candidatus Brocadiaceae</taxon>
        <taxon>Candidatus Brocadia</taxon>
    </lineage>
</organism>
<keyword evidence="2" id="KW-1185">Reference proteome</keyword>
<reference evidence="1 2" key="1">
    <citation type="journal article" date="2013" name="BMC Microbiol.">
        <title>Identification of the type II cytochrome c maturation pathway in anammox bacteria by comparative genomics.</title>
        <authorList>
            <person name="Ferousi C."/>
            <person name="Speth D.R."/>
            <person name="Reimann J."/>
            <person name="Op den Camp H.J."/>
            <person name="Allen J.W."/>
            <person name="Keltjens J.T."/>
            <person name="Jetten M.S."/>
        </authorList>
    </citation>
    <scope>NUCLEOTIDE SEQUENCE [LARGE SCALE GENOMIC DNA]</scope>
    <source>
        <strain evidence="1">RU1</strain>
    </source>
</reference>
<comment type="caution">
    <text evidence="1">The sequence shown here is derived from an EMBL/GenBank/DDBJ whole genome shotgun (WGS) entry which is preliminary data.</text>
</comment>
<dbReference type="AlphaFoldDB" id="A0A0M2UWF4"/>
<sequence length="36" mass="4439">MYFQKKLIDHYPLNFDEDAMRIVEIKGRKVIFPRKV</sequence>